<feature type="compositionally biased region" description="Low complexity" evidence="10">
    <location>
        <begin position="58"/>
        <end position="73"/>
    </location>
</feature>
<dbReference type="SUPFAM" id="SSF142754">
    <property type="entry name" value="NadA-like"/>
    <property type="match status" value="1"/>
</dbReference>
<evidence type="ECO:0000313" key="13">
    <source>
        <dbReference type="Proteomes" id="UP000612055"/>
    </source>
</evidence>
<protein>
    <recommendedName>
        <fullName evidence="3">quinolinate synthase</fullName>
        <ecNumber evidence="3">2.5.1.72</ecNumber>
    </recommendedName>
</protein>
<dbReference type="InterPro" id="IPR036094">
    <property type="entry name" value="NadA_sf"/>
</dbReference>
<dbReference type="SUPFAM" id="SSF82649">
    <property type="entry name" value="SufE/NifU"/>
    <property type="match status" value="1"/>
</dbReference>
<evidence type="ECO:0000256" key="1">
    <source>
        <dbReference type="ARBA" id="ARBA00001966"/>
    </source>
</evidence>
<dbReference type="AlphaFoldDB" id="A0A836BRG3"/>
<evidence type="ECO:0000256" key="5">
    <source>
        <dbReference type="ARBA" id="ARBA00022642"/>
    </source>
</evidence>
<dbReference type="Pfam" id="PF02657">
    <property type="entry name" value="SufE"/>
    <property type="match status" value="1"/>
</dbReference>
<dbReference type="OrthoDB" id="66991at2759"/>
<evidence type="ECO:0000313" key="12">
    <source>
        <dbReference type="EMBL" id="KAG2486160.1"/>
    </source>
</evidence>
<proteinExistence type="predicted"/>
<dbReference type="Pfam" id="PF02445">
    <property type="entry name" value="NadA"/>
    <property type="match status" value="1"/>
</dbReference>
<evidence type="ECO:0000259" key="11">
    <source>
        <dbReference type="Pfam" id="PF02657"/>
    </source>
</evidence>
<evidence type="ECO:0000256" key="4">
    <source>
        <dbReference type="ARBA" id="ARBA00022485"/>
    </source>
</evidence>
<dbReference type="Gene3D" id="3.40.50.10800">
    <property type="entry name" value="NadA-like"/>
    <property type="match status" value="3"/>
</dbReference>
<dbReference type="GO" id="GO:0009507">
    <property type="term" value="C:chloroplast"/>
    <property type="evidence" value="ECO:0007669"/>
    <property type="project" value="TreeGrafter"/>
</dbReference>
<evidence type="ECO:0000256" key="7">
    <source>
        <dbReference type="ARBA" id="ARBA00022723"/>
    </source>
</evidence>
<evidence type="ECO:0000256" key="8">
    <source>
        <dbReference type="ARBA" id="ARBA00023004"/>
    </source>
</evidence>
<dbReference type="EC" id="2.5.1.72" evidence="3"/>
<evidence type="ECO:0000256" key="3">
    <source>
        <dbReference type="ARBA" id="ARBA00012669"/>
    </source>
</evidence>
<keyword evidence="9" id="KW-0411">Iron-sulfur</keyword>
<sequence length="730" mass="75231">MRALQRNAPASSACGARPGQALPVPCIGAPAGLKRRVACPITWKHQDEARWALPPSHATGGSAGAVSAPSARGPAGGRLDGGSLPPALAELVEQLTAPRDPKERIKRLLDLGASLPRPPPSALTASARVMGCAAAVWLSAQADPATGRLSFTGWSDSELSRGLVALLVRGLQGASLGELEALPGAELAAAAAAVAGPGAAGGGRGGGMAAMLEAALRRGRAAADPGSAGAFPSLRITADALTPQGAFAEAQARYLRPDPAAVSRLAAVLAAKRIGVVAHFYMDPQVQGVLAAAAQSWPHVAVSDSLVMADTAVRMAEQGCRAICVLGVDFMSENVRAILDEAGHTGVRVYRLAEEDIGCSLAEAAESAEYMGYLEEAGRQPNSVHVVYINTSLRTKALAHAAVPTITCTSSNVVQTVLAAFAEIPDAHVWYGPDSYMGANLAQFLSDLAALGSEADVQALHPGHSLESIRSLLPRLHYYTNGTCIVHHLFGSAVCDTVRRSYGDAYLAAHFEVPGEMFRLAMEAKRTRGMGVVGSTSNILDFIAAKVGEALGSPRPALLQFVLGTEAGMITSIVRRVQGMLSESGRRDVEVDIVFPVAPSAISTPQQRSEARGGAPLELPTGLALVPGPAAGEGCSLEGGCASCPYMKMNTLAALEGVCDKIDTPGEALLARFVPRSYAGEAVRGVGLARAGCEPILHMRHFSRTKAMPPGLLQDVAGRAEAAGAGAGKA</sequence>
<dbReference type="GO" id="GO:0046872">
    <property type="term" value="F:metal ion binding"/>
    <property type="evidence" value="ECO:0007669"/>
    <property type="project" value="UniProtKB-KW"/>
</dbReference>
<comment type="pathway">
    <text evidence="2">Cofactor biosynthesis; NAD(+) biosynthesis; quinolinate from iminoaspartate: step 1/1.</text>
</comment>
<comment type="caution">
    <text evidence="12">The sequence shown here is derived from an EMBL/GenBank/DDBJ whole genome shotgun (WGS) entry which is preliminary data.</text>
</comment>
<reference evidence="12" key="1">
    <citation type="journal article" date="2020" name="bioRxiv">
        <title>Comparative genomics of Chlamydomonas.</title>
        <authorList>
            <person name="Craig R.J."/>
            <person name="Hasan A.R."/>
            <person name="Ness R.W."/>
            <person name="Keightley P.D."/>
        </authorList>
    </citation>
    <scope>NUCLEOTIDE SEQUENCE</scope>
    <source>
        <strain evidence="12">CCAP 11/70</strain>
    </source>
</reference>
<keyword evidence="8" id="KW-0408">Iron</keyword>
<dbReference type="PANTHER" id="PTHR30573">
    <property type="entry name" value="QUINOLINATE SYNTHETASE A"/>
    <property type="match status" value="1"/>
</dbReference>
<evidence type="ECO:0000256" key="2">
    <source>
        <dbReference type="ARBA" id="ARBA00005065"/>
    </source>
</evidence>
<dbReference type="GO" id="GO:0034628">
    <property type="term" value="P:'de novo' NAD+ biosynthetic process from L-aspartate"/>
    <property type="evidence" value="ECO:0007669"/>
    <property type="project" value="TreeGrafter"/>
</dbReference>
<dbReference type="GO" id="GO:0051539">
    <property type="term" value="F:4 iron, 4 sulfur cluster binding"/>
    <property type="evidence" value="ECO:0007669"/>
    <property type="project" value="UniProtKB-KW"/>
</dbReference>
<keyword evidence="13" id="KW-1185">Reference proteome</keyword>
<comment type="cofactor">
    <cofactor evidence="1">
        <name>[4Fe-4S] cluster</name>
        <dbReference type="ChEBI" id="CHEBI:49883"/>
    </cofactor>
</comment>
<evidence type="ECO:0000256" key="10">
    <source>
        <dbReference type="SAM" id="MobiDB-lite"/>
    </source>
</evidence>
<name>A0A836BRG3_9CHLO</name>
<dbReference type="InterPro" id="IPR003473">
    <property type="entry name" value="NadA"/>
</dbReference>
<dbReference type="Gene3D" id="3.90.1010.10">
    <property type="match status" value="1"/>
</dbReference>
<dbReference type="EMBL" id="JAEHOE010000116">
    <property type="protein sequence ID" value="KAG2486160.1"/>
    <property type="molecule type" value="Genomic_DNA"/>
</dbReference>
<feature type="region of interest" description="Disordered" evidence="10">
    <location>
        <begin position="53"/>
        <end position="83"/>
    </location>
</feature>
<gene>
    <name evidence="12" type="ORF">HYH03_015124</name>
</gene>
<keyword evidence="4" id="KW-0004">4Fe-4S</keyword>
<keyword evidence="6" id="KW-0808">Transferase</keyword>
<dbReference type="UniPathway" id="UPA00253">
    <property type="reaction ID" value="UER00327"/>
</dbReference>
<dbReference type="FunFam" id="3.40.50.10800:FF:000006">
    <property type="entry name" value="Quinolinate synthase, chloroplastic"/>
    <property type="match status" value="1"/>
</dbReference>
<dbReference type="PANTHER" id="PTHR30573:SF0">
    <property type="entry name" value="QUINOLINATE SYNTHASE, CHLOROPLASTIC"/>
    <property type="match status" value="1"/>
</dbReference>
<dbReference type="Proteomes" id="UP000612055">
    <property type="component" value="Unassembled WGS sequence"/>
</dbReference>
<keyword evidence="5" id="KW-0662">Pyridine nucleotide biosynthesis</keyword>
<evidence type="ECO:0000256" key="9">
    <source>
        <dbReference type="ARBA" id="ARBA00023014"/>
    </source>
</evidence>
<feature type="domain" description="Fe-S metabolism associated" evidence="11">
    <location>
        <begin position="93"/>
        <end position="187"/>
    </location>
</feature>
<organism evidence="12 13">
    <name type="scientific">Edaphochlamys debaryana</name>
    <dbReference type="NCBI Taxonomy" id="47281"/>
    <lineage>
        <taxon>Eukaryota</taxon>
        <taxon>Viridiplantae</taxon>
        <taxon>Chlorophyta</taxon>
        <taxon>core chlorophytes</taxon>
        <taxon>Chlorophyceae</taxon>
        <taxon>CS clade</taxon>
        <taxon>Chlamydomonadales</taxon>
        <taxon>Chlamydomonadales incertae sedis</taxon>
        <taxon>Edaphochlamys</taxon>
    </lineage>
</organism>
<dbReference type="InterPro" id="IPR003808">
    <property type="entry name" value="Fe-S_metab-assoc_dom"/>
</dbReference>
<accession>A0A836BRG3</accession>
<evidence type="ECO:0000256" key="6">
    <source>
        <dbReference type="ARBA" id="ARBA00022679"/>
    </source>
</evidence>
<dbReference type="GO" id="GO:0008987">
    <property type="term" value="F:quinolinate synthetase A activity"/>
    <property type="evidence" value="ECO:0007669"/>
    <property type="project" value="InterPro"/>
</dbReference>
<keyword evidence="7" id="KW-0479">Metal-binding</keyword>